<keyword evidence="14" id="KW-1185">Reference proteome</keyword>
<evidence type="ECO:0000256" key="4">
    <source>
        <dbReference type="ARBA" id="ARBA00022553"/>
    </source>
</evidence>
<protein>
    <recommendedName>
        <fullName evidence="3">histidine kinase</fullName>
        <ecNumber evidence="3">2.7.13.3</ecNumber>
    </recommendedName>
</protein>
<dbReference type="EMBL" id="BAABAA010000008">
    <property type="protein sequence ID" value="GAA3579931.1"/>
    <property type="molecule type" value="Genomic_DNA"/>
</dbReference>
<keyword evidence="6 11" id="KW-0812">Transmembrane</keyword>
<evidence type="ECO:0000259" key="12">
    <source>
        <dbReference type="PROSITE" id="PS50109"/>
    </source>
</evidence>
<keyword evidence="10 11" id="KW-0472">Membrane</keyword>
<dbReference type="SMART" id="SM00388">
    <property type="entry name" value="HisKA"/>
    <property type="match status" value="1"/>
</dbReference>
<dbReference type="PANTHER" id="PTHR45436:SF5">
    <property type="entry name" value="SENSOR HISTIDINE KINASE TRCS"/>
    <property type="match status" value="1"/>
</dbReference>
<dbReference type="InterPro" id="IPR003661">
    <property type="entry name" value="HisK_dim/P_dom"/>
</dbReference>
<dbReference type="Gene3D" id="1.10.287.130">
    <property type="match status" value="1"/>
</dbReference>
<evidence type="ECO:0000256" key="3">
    <source>
        <dbReference type="ARBA" id="ARBA00012438"/>
    </source>
</evidence>
<evidence type="ECO:0000256" key="1">
    <source>
        <dbReference type="ARBA" id="ARBA00000085"/>
    </source>
</evidence>
<sequence length="415" mass="43501">MRRFFTGVPIRAALGATLVVAVALVATGFALLHLLENDLADKADAQAAAEADRTAQALRSGVALEEVTHAAAPVQVEDEQGKVVAASKGSELIPVASVGVQPVADPKTAEVTGPAPVPAKQYRWAAKAPSVVAGKPVTVYVAASLETERSAVRTVRLGMIGGLPILLVLVGFLTWLVAHRSLRPVAEAVERQRRFVADASHELRNPIASLRTQLEIAVEHPQLLDLEGMVDDTVRLQSLAADLLLLARLDAEPETPADTPVDLVAVVREAAGAGVEVAGPGVEVETPPELMVGGSGKQLGRAVENLVANARRHAAGEVRVVVRREGSSALVEVIDDGPGVPAYERERIFERFVRLDDARSRDEGGAGLGLAIAREIARHHRGTLTVHDNPTGGALFRLTLPARVSGGGVGGRGAQ</sequence>
<evidence type="ECO:0000256" key="8">
    <source>
        <dbReference type="ARBA" id="ARBA00022989"/>
    </source>
</evidence>
<dbReference type="InterPro" id="IPR050428">
    <property type="entry name" value="TCS_sensor_his_kinase"/>
</dbReference>
<name>A0ABP6YA56_9ACTN</name>
<evidence type="ECO:0000256" key="9">
    <source>
        <dbReference type="ARBA" id="ARBA00023012"/>
    </source>
</evidence>
<dbReference type="PROSITE" id="PS50109">
    <property type="entry name" value="HIS_KIN"/>
    <property type="match status" value="1"/>
</dbReference>
<organism evidence="13 14">
    <name type="scientific">Kribbella ginsengisoli</name>
    <dbReference type="NCBI Taxonomy" id="363865"/>
    <lineage>
        <taxon>Bacteria</taxon>
        <taxon>Bacillati</taxon>
        <taxon>Actinomycetota</taxon>
        <taxon>Actinomycetes</taxon>
        <taxon>Propionibacteriales</taxon>
        <taxon>Kribbellaceae</taxon>
        <taxon>Kribbella</taxon>
    </lineage>
</organism>
<reference evidence="14" key="1">
    <citation type="journal article" date="2019" name="Int. J. Syst. Evol. Microbiol.">
        <title>The Global Catalogue of Microorganisms (GCM) 10K type strain sequencing project: providing services to taxonomists for standard genome sequencing and annotation.</title>
        <authorList>
            <consortium name="The Broad Institute Genomics Platform"/>
            <consortium name="The Broad Institute Genome Sequencing Center for Infectious Disease"/>
            <person name="Wu L."/>
            <person name="Ma J."/>
        </authorList>
    </citation>
    <scope>NUCLEOTIDE SEQUENCE [LARGE SCALE GENOMIC DNA]</scope>
    <source>
        <strain evidence="14">JCM 16928</strain>
    </source>
</reference>
<dbReference type="Proteomes" id="UP001501222">
    <property type="component" value="Unassembled WGS sequence"/>
</dbReference>
<proteinExistence type="predicted"/>
<feature type="transmembrane region" description="Helical" evidence="11">
    <location>
        <begin position="157"/>
        <end position="178"/>
    </location>
</feature>
<dbReference type="Gene3D" id="3.30.565.10">
    <property type="entry name" value="Histidine kinase-like ATPase, C-terminal domain"/>
    <property type="match status" value="1"/>
</dbReference>
<keyword evidence="9" id="KW-0902">Two-component regulatory system</keyword>
<dbReference type="InterPro" id="IPR036890">
    <property type="entry name" value="HATPase_C_sf"/>
</dbReference>
<dbReference type="InterPro" id="IPR036097">
    <property type="entry name" value="HisK_dim/P_sf"/>
</dbReference>
<dbReference type="SUPFAM" id="SSF47384">
    <property type="entry name" value="Homodimeric domain of signal transducing histidine kinase"/>
    <property type="match status" value="1"/>
</dbReference>
<dbReference type="InterPro" id="IPR004358">
    <property type="entry name" value="Sig_transdc_His_kin-like_C"/>
</dbReference>
<evidence type="ECO:0000313" key="13">
    <source>
        <dbReference type="EMBL" id="GAA3579931.1"/>
    </source>
</evidence>
<dbReference type="InterPro" id="IPR005467">
    <property type="entry name" value="His_kinase_dom"/>
</dbReference>
<dbReference type="Pfam" id="PF02518">
    <property type="entry name" value="HATPase_c"/>
    <property type="match status" value="1"/>
</dbReference>
<dbReference type="CDD" id="cd00082">
    <property type="entry name" value="HisKA"/>
    <property type="match status" value="1"/>
</dbReference>
<keyword evidence="8 11" id="KW-1133">Transmembrane helix</keyword>
<dbReference type="GO" id="GO:0016301">
    <property type="term" value="F:kinase activity"/>
    <property type="evidence" value="ECO:0007669"/>
    <property type="project" value="UniProtKB-KW"/>
</dbReference>
<keyword evidence="5" id="KW-0808">Transferase</keyword>
<evidence type="ECO:0000256" key="2">
    <source>
        <dbReference type="ARBA" id="ARBA00004236"/>
    </source>
</evidence>
<evidence type="ECO:0000256" key="11">
    <source>
        <dbReference type="SAM" id="Phobius"/>
    </source>
</evidence>
<comment type="subcellular location">
    <subcellularLocation>
        <location evidence="2">Cell membrane</location>
    </subcellularLocation>
</comment>
<keyword evidence="4" id="KW-0597">Phosphoprotein</keyword>
<evidence type="ECO:0000256" key="10">
    <source>
        <dbReference type="ARBA" id="ARBA00023136"/>
    </source>
</evidence>
<evidence type="ECO:0000256" key="5">
    <source>
        <dbReference type="ARBA" id="ARBA00022679"/>
    </source>
</evidence>
<dbReference type="CDD" id="cd00075">
    <property type="entry name" value="HATPase"/>
    <property type="match status" value="1"/>
</dbReference>
<feature type="domain" description="Histidine kinase" evidence="12">
    <location>
        <begin position="198"/>
        <end position="404"/>
    </location>
</feature>
<dbReference type="PANTHER" id="PTHR45436">
    <property type="entry name" value="SENSOR HISTIDINE KINASE YKOH"/>
    <property type="match status" value="1"/>
</dbReference>
<dbReference type="SMART" id="SM00387">
    <property type="entry name" value="HATPase_c"/>
    <property type="match status" value="1"/>
</dbReference>
<keyword evidence="7 13" id="KW-0418">Kinase</keyword>
<comment type="caution">
    <text evidence="13">The sequence shown here is derived from an EMBL/GenBank/DDBJ whole genome shotgun (WGS) entry which is preliminary data.</text>
</comment>
<dbReference type="Pfam" id="PF00512">
    <property type="entry name" value="HisKA"/>
    <property type="match status" value="1"/>
</dbReference>
<evidence type="ECO:0000256" key="7">
    <source>
        <dbReference type="ARBA" id="ARBA00022777"/>
    </source>
</evidence>
<dbReference type="PRINTS" id="PR00344">
    <property type="entry name" value="BCTRLSENSOR"/>
</dbReference>
<dbReference type="InterPro" id="IPR003594">
    <property type="entry name" value="HATPase_dom"/>
</dbReference>
<dbReference type="EC" id="2.7.13.3" evidence="3"/>
<accession>A0ABP6YA56</accession>
<evidence type="ECO:0000256" key="6">
    <source>
        <dbReference type="ARBA" id="ARBA00022692"/>
    </source>
</evidence>
<feature type="transmembrane region" description="Helical" evidence="11">
    <location>
        <begin position="12"/>
        <end position="35"/>
    </location>
</feature>
<comment type="catalytic activity">
    <reaction evidence="1">
        <text>ATP + protein L-histidine = ADP + protein N-phospho-L-histidine.</text>
        <dbReference type="EC" id="2.7.13.3"/>
    </reaction>
</comment>
<evidence type="ECO:0000313" key="14">
    <source>
        <dbReference type="Proteomes" id="UP001501222"/>
    </source>
</evidence>
<dbReference type="SUPFAM" id="SSF55874">
    <property type="entry name" value="ATPase domain of HSP90 chaperone/DNA topoisomerase II/histidine kinase"/>
    <property type="match status" value="1"/>
</dbReference>
<gene>
    <name evidence="13" type="ORF">GCM10022235_57630</name>
</gene>